<dbReference type="EMBL" id="UOFX01000089">
    <property type="protein sequence ID" value="VAX11620.1"/>
    <property type="molecule type" value="Genomic_DNA"/>
</dbReference>
<dbReference type="InterPro" id="IPR050194">
    <property type="entry name" value="Glycosyltransferase_grp1"/>
</dbReference>
<dbReference type="Pfam" id="PF00534">
    <property type="entry name" value="Glycos_transf_1"/>
    <property type="match status" value="1"/>
</dbReference>
<accession>A0A3B1BM39</accession>
<proteinExistence type="predicted"/>
<dbReference type="PANTHER" id="PTHR45947">
    <property type="entry name" value="SULFOQUINOVOSYL TRANSFERASE SQD2"/>
    <property type="match status" value="1"/>
</dbReference>
<evidence type="ECO:0000313" key="2">
    <source>
        <dbReference type="EMBL" id="VAX11620.1"/>
    </source>
</evidence>
<dbReference type="SUPFAM" id="SSF53756">
    <property type="entry name" value="UDP-Glycosyltransferase/glycogen phosphorylase"/>
    <property type="match status" value="1"/>
</dbReference>
<keyword evidence="2" id="KW-0808">Transferase</keyword>
<reference evidence="2" key="1">
    <citation type="submission" date="2018-06" db="EMBL/GenBank/DDBJ databases">
        <authorList>
            <person name="Zhirakovskaya E."/>
        </authorList>
    </citation>
    <scope>NUCLEOTIDE SEQUENCE</scope>
</reference>
<feature type="domain" description="Glycosyl transferase family 1" evidence="1">
    <location>
        <begin position="61"/>
        <end position="213"/>
    </location>
</feature>
<organism evidence="2">
    <name type="scientific">hydrothermal vent metagenome</name>
    <dbReference type="NCBI Taxonomy" id="652676"/>
    <lineage>
        <taxon>unclassified sequences</taxon>
        <taxon>metagenomes</taxon>
        <taxon>ecological metagenomes</taxon>
    </lineage>
</organism>
<protein>
    <submittedName>
        <fullName evidence="2">Glycosyltransferase</fullName>
    </submittedName>
</protein>
<name>A0A3B1BM39_9ZZZZ</name>
<dbReference type="Gene3D" id="3.40.50.2000">
    <property type="entry name" value="Glycogen Phosphorylase B"/>
    <property type="match status" value="2"/>
</dbReference>
<evidence type="ECO:0000259" key="1">
    <source>
        <dbReference type="Pfam" id="PF00534"/>
    </source>
</evidence>
<sequence length="242" mass="27741">MLNTVEMYLHHNILNIYKNIDCYISPSRFLKNKIKEMGFPFPVEHVFNCVNPESYLPSYDSESQEIVFFGRLSHEKGLLTLISAVKNLNIALNIIGDGPQKIELEHYLQENKIKNVKLLGHKKGDELYNLVKRALFVVVPSEWYENNPRSVIEAFALGKPVIGSNIGGIPELIRDGETGLLYEMGDVSGLTGKISWFLENRSAIPRMGRAGRKFVDDELNQTVHYERLIKIYENVIKNYIRV</sequence>
<dbReference type="InterPro" id="IPR001296">
    <property type="entry name" value="Glyco_trans_1"/>
</dbReference>
<gene>
    <name evidence="2" type="ORF">MNBD_GAMMA26-18</name>
</gene>
<dbReference type="GO" id="GO:0016757">
    <property type="term" value="F:glycosyltransferase activity"/>
    <property type="evidence" value="ECO:0007669"/>
    <property type="project" value="InterPro"/>
</dbReference>
<dbReference type="AlphaFoldDB" id="A0A3B1BM39"/>
<dbReference type="CDD" id="cd03801">
    <property type="entry name" value="GT4_PimA-like"/>
    <property type="match status" value="1"/>
</dbReference>
<dbReference type="PANTHER" id="PTHR45947:SF13">
    <property type="entry name" value="TRANSFERASE"/>
    <property type="match status" value="1"/>
</dbReference>